<evidence type="ECO:0000259" key="2">
    <source>
        <dbReference type="Pfam" id="PF00501"/>
    </source>
</evidence>
<dbReference type="InParanoid" id="B0E3V7"/>
<dbReference type="Gene3D" id="3.40.50.12780">
    <property type="entry name" value="N-terminal domain of ligase-like"/>
    <property type="match status" value="1"/>
</dbReference>
<dbReference type="RefSeq" id="XP_001890875.1">
    <property type="nucleotide sequence ID" value="XM_001890840.1"/>
</dbReference>
<feature type="transmembrane region" description="Helical" evidence="1">
    <location>
        <begin position="38"/>
        <end position="59"/>
    </location>
</feature>
<reference evidence="3 4" key="1">
    <citation type="journal article" date="2008" name="Nature">
        <title>The genome of Laccaria bicolor provides insights into mycorrhizal symbiosis.</title>
        <authorList>
            <person name="Martin F."/>
            <person name="Aerts A."/>
            <person name="Ahren D."/>
            <person name="Brun A."/>
            <person name="Danchin E.G.J."/>
            <person name="Duchaussoy F."/>
            <person name="Gibon J."/>
            <person name="Kohler A."/>
            <person name="Lindquist E."/>
            <person name="Pereda V."/>
            <person name="Salamov A."/>
            <person name="Shapiro H.J."/>
            <person name="Wuyts J."/>
            <person name="Blaudez D."/>
            <person name="Buee M."/>
            <person name="Brokstein P."/>
            <person name="Canbaeck B."/>
            <person name="Cohen D."/>
            <person name="Courty P.E."/>
            <person name="Coutinho P.M."/>
            <person name="Delaruelle C."/>
            <person name="Detter J.C."/>
            <person name="Deveau A."/>
            <person name="DiFazio S."/>
            <person name="Duplessis S."/>
            <person name="Fraissinet-Tachet L."/>
            <person name="Lucic E."/>
            <person name="Frey-Klett P."/>
            <person name="Fourrey C."/>
            <person name="Feussner I."/>
            <person name="Gay G."/>
            <person name="Grimwood J."/>
            <person name="Hoegger P.J."/>
            <person name="Jain P."/>
            <person name="Kilaru S."/>
            <person name="Labbe J."/>
            <person name="Lin Y.C."/>
            <person name="Legue V."/>
            <person name="Le Tacon F."/>
            <person name="Marmeisse R."/>
            <person name="Melayah D."/>
            <person name="Montanini B."/>
            <person name="Muratet M."/>
            <person name="Nehls U."/>
            <person name="Niculita-Hirzel H."/>
            <person name="Oudot-Le Secq M.P."/>
            <person name="Peter M."/>
            <person name="Quesneville H."/>
            <person name="Rajashekar B."/>
            <person name="Reich M."/>
            <person name="Rouhier N."/>
            <person name="Schmutz J."/>
            <person name="Yin T."/>
            <person name="Chalot M."/>
            <person name="Henrissat B."/>
            <person name="Kuees U."/>
            <person name="Lucas S."/>
            <person name="Van de Peer Y."/>
            <person name="Podila G.K."/>
            <person name="Polle A."/>
            <person name="Pukkila P.J."/>
            <person name="Richardson P.M."/>
            <person name="Rouze P."/>
            <person name="Sanders I.R."/>
            <person name="Stajich J.E."/>
            <person name="Tunlid A."/>
            <person name="Tuskan G."/>
            <person name="Grigoriev I.V."/>
        </authorList>
    </citation>
    <scope>NUCLEOTIDE SEQUENCE [LARGE SCALE GENOMIC DNA]</scope>
    <source>
        <strain evidence="4">S238N-H82 / ATCC MYA-4686</strain>
    </source>
</reference>
<feature type="domain" description="AMP-dependent synthetase/ligase" evidence="2">
    <location>
        <begin position="27"/>
        <end position="190"/>
    </location>
</feature>
<gene>
    <name evidence="3" type="ORF">LACBIDRAFT_300229</name>
</gene>
<dbReference type="InterPro" id="IPR000873">
    <property type="entry name" value="AMP-dep_synth/lig_dom"/>
</dbReference>
<dbReference type="AlphaFoldDB" id="B0E3V7"/>
<proteinExistence type="predicted"/>
<evidence type="ECO:0000313" key="4">
    <source>
        <dbReference type="Proteomes" id="UP000001194"/>
    </source>
</evidence>
<name>B0E3V7_LACBS</name>
<evidence type="ECO:0000256" key="1">
    <source>
        <dbReference type="SAM" id="Phobius"/>
    </source>
</evidence>
<dbReference type="SUPFAM" id="SSF56801">
    <property type="entry name" value="Acetyl-CoA synthetase-like"/>
    <property type="match status" value="1"/>
</dbReference>
<dbReference type="OrthoDB" id="3061166at2759"/>
<keyword evidence="1" id="KW-0472">Membrane</keyword>
<dbReference type="KEGG" id="lbc:LACBIDRAFT_300229"/>
<dbReference type="InterPro" id="IPR042099">
    <property type="entry name" value="ANL_N_sf"/>
</dbReference>
<accession>B0E3V7</accession>
<keyword evidence="1" id="KW-0812">Transmembrane</keyword>
<organism evidence="4">
    <name type="scientific">Laccaria bicolor (strain S238N-H82 / ATCC MYA-4686)</name>
    <name type="common">Bicoloured deceiver</name>
    <name type="synonym">Laccaria laccata var. bicolor</name>
    <dbReference type="NCBI Taxonomy" id="486041"/>
    <lineage>
        <taxon>Eukaryota</taxon>
        <taxon>Fungi</taxon>
        <taxon>Dikarya</taxon>
        <taxon>Basidiomycota</taxon>
        <taxon>Agaricomycotina</taxon>
        <taxon>Agaricomycetes</taxon>
        <taxon>Agaricomycetidae</taxon>
        <taxon>Agaricales</taxon>
        <taxon>Agaricineae</taxon>
        <taxon>Hydnangiaceae</taxon>
        <taxon>Laccaria</taxon>
    </lineage>
</organism>
<dbReference type="HOGENOM" id="CLU_1496604_0_0_1"/>
<keyword evidence="4" id="KW-1185">Reference proteome</keyword>
<dbReference type="GeneID" id="6086528"/>
<evidence type="ECO:0000313" key="3">
    <source>
        <dbReference type="EMBL" id="EDQ98477.1"/>
    </source>
</evidence>
<keyword evidence="1" id="KW-1133">Transmembrane helix</keyword>
<dbReference type="Proteomes" id="UP000001194">
    <property type="component" value="Unassembled WGS sequence"/>
</dbReference>
<sequence>MVELASAWLVSSGTTTGRERREEKVGCVAIFLASDVGLFVYLSALLWIGVPALLLSARLSPTSIAHLIKETSPTSILVSSQTSLVARKTLSLLPSTHFPPPSLVTAPPYSTFLLSGSPTPDCPLSPVPPPYEDHLPTDLDALILHSSRTTGFPKAMHHSHAFLLLFASAHRFEEKMGEGSSVVTSPLYHVRWLL</sequence>
<dbReference type="STRING" id="486041.B0E3V7"/>
<dbReference type="EMBL" id="DS547271">
    <property type="protein sequence ID" value="EDQ98477.1"/>
    <property type="molecule type" value="Genomic_DNA"/>
</dbReference>
<protein>
    <submittedName>
        <fullName evidence="3">Predicted protein</fullName>
    </submittedName>
</protein>
<dbReference type="Pfam" id="PF00501">
    <property type="entry name" value="AMP-binding"/>
    <property type="match status" value="1"/>
</dbReference>